<dbReference type="GeneID" id="25915392"/>
<name>A0A0L0F7C8_9EUKA</name>
<dbReference type="RefSeq" id="XP_014146456.1">
    <property type="nucleotide sequence ID" value="XM_014290981.1"/>
</dbReference>
<gene>
    <name evidence="1" type="ORF">SARC_14888</name>
</gene>
<feature type="non-terminal residue" evidence="1">
    <location>
        <position position="72"/>
    </location>
</feature>
<evidence type="ECO:0000313" key="1">
    <source>
        <dbReference type="EMBL" id="KNC72554.1"/>
    </source>
</evidence>
<accession>A0A0L0F7C8</accession>
<evidence type="ECO:0000313" key="2">
    <source>
        <dbReference type="Proteomes" id="UP000054560"/>
    </source>
</evidence>
<dbReference type="AlphaFoldDB" id="A0A0L0F7C8"/>
<dbReference type="Proteomes" id="UP000054560">
    <property type="component" value="Unassembled WGS sequence"/>
</dbReference>
<reference evidence="1 2" key="1">
    <citation type="submission" date="2011-02" db="EMBL/GenBank/DDBJ databases">
        <title>The Genome Sequence of Sphaeroforma arctica JP610.</title>
        <authorList>
            <consortium name="The Broad Institute Genome Sequencing Platform"/>
            <person name="Russ C."/>
            <person name="Cuomo C."/>
            <person name="Young S.K."/>
            <person name="Zeng Q."/>
            <person name="Gargeya S."/>
            <person name="Alvarado L."/>
            <person name="Berlin A."/>
            <person name="Chapman S.B."/>
            <person name="Chen Z."/>
            <person name="Freedman E."/>
            <person name="Gellesch M."/>
            <person name="Goldberg J."/>
            <person name="Griggs A."/>
            <person name="Gujja S."/>
            <person name="Heilman E."/>
            <person name="Heiman D."/>
            <person name="Howarth C."/>
            <person name="Mehta T."/>
            <person name="Neiman D."/>
            <person name="Pearson M."/>
            <person name="Roberts A."/>
            <person name="Saif S."/>
            <person name="Shea T."/>
            <person name="Shenoy N."/>
            <person name="Sisk P."/>
            <person name="Stolte C."/>
            <person name="Sykes S."/>
            <person name="White J."/>
            <person name="Yandava C."/>
            <person name="Burger G."/>
            <person name="Gray M.W."/>
            <person name="Holland P.W.H."/>
            <person name="King N."/>
            <person name="Lang F.B.F."/>
            <person name="Roger A.J."/>
            <person name="Ruiz-Trillo I."/>
            <person name="Haas B."/>
            <person name="Nusbaum C."/>
            <person name="Birren B."/>
        </authorList>
    </citation>
    <scope>NUCLEOTIDE SEQUENCE [LARGE SCALE GENOMIC DNA]</scope>
    <source>
        <strain evidence="1 2">JP610</strain>
    </source>
</reference>
<protein>
    <submittedName>
        <fullName evidence="1">Uncharacterized protein</fullName>
    </submittedName>
</protein>
<dbReference type="EMBL" id="KQ246853">
    <property type="protein sequence ID" value="KNC72554.1"/>
    <property type="molecule type" value="Genomic_DNA"/>
</dbReference>
<sequence length="72" mass="8152">MGMSCKASVSMISSAFRPEDVDHSTFDKEGFAIYTEFLTQSALESLRKSYTAIIDQLHESVHPEWVMSLHQV</sequence>
<organism evidence="1 2">
    <name type="scientific">Sphaeroforma arctica JP610</name>
    <dbReference type="NCBI Taxonomy" id="667725"/>
    <lineage>
        <taxon>Eukaryota</taxon>
        <taxon>Ichthyosporea</taxon>
        <taxon>Ichthyophonida</taxon>
        <taxon>Sphaeroforma</taxon>
    </lineage>
</organism>
<proteinExistence type="predicted"/>
<keyword evidence="2" id="KW-1185">Reference proteome</keyword>